<protein>
    <submittedName>
        <fullName evidence="2">Uncharacterized protein</fullName>
    </submittedName>
</protein>
<comment type="caution">
    <text evidence="2">The sequence shown here is derived from an EMBL/GenBank/DDBJ whole genome shotgun (WGS) entry which is preliminary data.</text>
</comment>
<feature type="transmembrane region" description="Helical" evidence="1">
    <location>
        <begin position="27"/>
        <end position="47"/>
    </location>
</feature>
<evidence type="ECO:0000313" key="3">
    <source>
        <dbReference type="Proteomes" id="UP000652761"/>
    </source>
</evidence>
<accession>A0A843X9H3</accession>
<keyword evidence="1" id="KW-1133">Transmembrane helix</keyword>
<sequence>MPLQSGTPAGLMVCGYETESGVCLGGGTVLIVVLWGYLVVVAFRWFVRHRVHTGMVYGAWVCRWRGGFASLELTRVCGTIEVCVVFLDTLTPEFDLYVRLRERRQRAATGVELVLCFVACSMIVVGGARHGPAVCVRLQVVVVFDGLHSYGVCLGGGTIEIVVLWGYLVVV</sequence>
<evidence type="ECO:0000313" key="2">
    <source>
        <dbReference type="EMBL" id="MQM16004.1"/>
    </source>
</evidence>
<feature type="transmembrane region" description="Helical" evidence="1">
    <location>
        <begin position="107"/>
        <end position="128"/>
    </location>
</feature>
<proteinExistence type="predicted"/>
<evidence type="ECO:0000256" key="1">
    <source>
        <dbReference type="SAM" id="Phobius"/>
    </source>
</evidence>
<dbReference type="Proteomes" id="UP000652761">
    <property type="component" value="Unassembled WGS sequence"/>
</dbReference>
<organism evidence="2 3">
    <name type="scientific">Colocasia esculenta</name>
    <name type="common">Wild taro</name>
    <name type="synonym">Arum esculentum</name>
    <dbReference type="NCBI Taxonomy" id="4460"/>
    <lineage>
        <taxon>Eukaryota</taxon>
        <taxon>Viridiplantae</taxon>
        <taxon>Streptophyta</taxon>
        <taxon>Embryophyta</taxon>
        <taxon>Tracheophyta</taxon>
        <taxon>Spermatophyta</taxon>
        <taxon>Magnoliopsida</taxon>
        <taxon>Liliopsida</taxon>
        <taxon>Araceae</taxon>
        <taxon>Aroideae</taxon>
        <taxon>Colocasieae</taxon>
        <taxon>Colocasia</taxon>
    </lineage>
</organism>
<name>A0A843X9H3_COLES</name>
<keyword evidence="3" id="KW-1185">Reference proteome</keyword>
<dbReference type="EMBL" id="NMUH01006787">
    <property type="protein sequence ID" value="MQM16004.1"/>
    <property type="molecule type" value="Genomic_DNA"/>
</dbReference>
<keyword evidence="1" id="KW-0472">Membrane</keyword>
<keyword evidence="1" id="KW-0812">Transmembrane</keyword>
<feature type="non-terminal residue" evidence="2">
    <location>
        <position position="1"/>
    </location>
</feature>
<reference evidence="2" key="1">
    <citation type="submission" date="2017-07" db="EMBL/GenBank/DDBJ databases">
        <title>Taro Niue Genome Assembly and Annotation.</title>
        <authorList>
            <person name="Atibalentja N."/>
            <person name="Keating K."/>
            <person name="Fields C.J."/>
        </authorList>
    </citation>
    <scope>NUCLEOTIDE SEQUENCE</scope>
    <source>
        <strain evidence="2">Niue_2</strain>
        <tissue evidence="2">Leaf</tissue>
    </source>
</reference>
<dbReference type="AlphaFoldDB" id="A0A843X9H3"/>
<feature type="transmembrane region" description="Helical" evidence="1">
    <location>
        <begin position="148"/>
        <end position="170"/>
    </location>
</feature>
<gene>
    <name evidence="2" type="ORF">Taro_048957</name>
</gene>